<gene>
    <name evidence="2" type="ORF">EHS24_004842</name>
</gene>
<dbReference type="GeneID" id="39589385"/>
<proteinExistence type="predicted"/>
<evidence type="ECO:0000313" key="2">
    <source>
        <dbReference type="EMBL" id="RSH86573.1"/>
    </source>
</evidence>
<dbReference type="RefSeq" id="XP_028479358.1">
    <property type="nucleotide sequence ID" value="XM_028620386.1"/>
</dbReference>
<comment type="caution">
    <text evidence="2">The sequence shown here is derived from an EMBL/GenBank/DDBJ whole genome shotgun (WGS) entry which is preliminary data.</text>
</comment>
<dbReference type="Proteomes" id="UP000279236">
    <property type="component" value="Unassembled WGS sequence"/>
</dbReference>
<feature type="region of interest" description="Disordered" evidence="1">
    <location>
        <begin position="85"/>
        <end position="111"/>
    </location>
</feature>
<sequence>MPQNVLPIPFEVIYAASDPPARVLLRTLQFEYGGIPVPIAPEHAQAIHRLASHIIKTYKRSFYPKTEHDKMFKLVADAHRISTEQPWKPAQSTGRTVNGDHKPLSKASQDQIKRLETQNLQLKRELARLKRQIVDLTGNVASLETKTVQLKRKFDHEDDSTLCDGDNEGR</sequence>
<organism evidence="2 3">
    <name type="scientific">Apiotrichum porosum</name>
    <dbReference type="NCBI Taxonomy" id="105984"/>
    <lineage>
        <taxon>Eukaryota</taxon>
        <taxon>Fungi</taxon>
        <taxon>Dikarya</taxon>
        <taxon>Basidiomycota</taxon>
        <taxon>Agaricomycotina</taxon>
        <taxon>Tremellomycetes</taxon>
        <taxon>Trichosporonales</taxon>
        <taxon>Trichosporonaceae</taxon>
        <taxon>Apiotrichum</taxon>
    </lineage>
</organism>
<accession>A0A427Y652</accession>
<evidence type="ECO:0000256" key="1">
    <source>
        <dbReference type="SAM" id="MobiDB-lite"/>
    </source>
</evidence>
<keyword evidence="3" id="KW-1185">Reference proteome</keyword>
<dbReference type="AlphaFoldDB" id="A0A427Y652"/>
<reference evidence="2 3" key="1">
    <citation type="submission" date="2018-11" db="EMBL/GenBank/DDBJ databases">
        <title>Genome sequence of Apiotrichum porosum DSM 27194.</title>
        <authorList>
            <person name="Aliyu H."/>
            <person name="Gorte O."/>
            <person name="Ochsenreither K."/>
        </authorList>
    </citation>
    <scope>NUCLEOTIDE SEQUENCE [LARGE SCALE GENOMIC DNA]</scope>
    <source>
        <strain evidence="2 3">DSM 27194</strain>
    </source>
</reference>
<protein>
    <submittedName>
        <fullName evidence="2">Uncharacterized protein</fullName>
    </submittedName>
</protein>
<name>A0A427Y652_9TREE</name>
<evidence type="ECO:0000313" key="3">
    <source>
        <dbReference type="Proteomes" id="UP000279236"/>
    </source>
</evidence>
<dbReference type="EMBL" id="RSCE01000002">
    <property type="protein sequence ID" value="RSH86573.1"/>
    <property type="molecule type" value="Genomic_DNA"/>
</dbReference>